<evidence type="ECO:0000313" key="3">
    <source>
        <dbReference type="Proteomes" id="UP000029864"/>
    </source>
</evidence>
<evidence type="ECO:0000313" key="4">
    <source>
        <dbReference type="Proteomes" id="UP000561726"/>
    </source>
</evidence>
<dbReference type="RefSeq" id="WP_035839095.1">
    <property type="nucleotide sequence ID" value="NZ_JACHBQ010000001.1"/>
</dbReference>
<keyword evidence="3" id="KW-1185">Reference proteome</keyword>
<dbReference type="Proteomes" id="UP000561726">
    <property type="component" value="Unassembled WGS sequence"/>
</dbReference>
<protein>
    <submittedName>
        <fullName evidence="1">Uncharacterized protein</fullName>
    </submittedName>
</protein>
<organism evidence="1 3">
    <name type="scientific">Cryobacterium roopkundense</name>
    <dbReference type="NCBI Taxonomy" id="1001240"/>
    <lineage>
        <taxon>Bacteria</taxon>
        <taxon>Bacillati</taxon>
        <taxon>Actinomycetota</taxon>
        <taxon>Actinomycetes</taxon>
        <taxon>Micrococcales</taxon>
        <taxon>Microbacteriaceae</taxon>
        <taxon>Cryobacterium</taxon>
    </lineage>
</organism>
<evidence type="ECO:0000313" key="1">
    <source>
        <dbReference type="EMBL" id="KGJ72068.1"/>
    </source>
</evidence>
<proteinExistence type="predicted"/>
<accession>A0A099J3Q9</accession>
<dbReference type="Proteomes" id="UP000029864">
    <property type="component" value="Unassembled WGS sequence"/>
</dbReference>
<dbReference type="EMBL" id="JPXF01000101">
    <property type="protein sequence ID" value="KGJ72068.1"/>
    <property type="molecule type" value="Genomic_DNA"/>
</dbReference>
<dbReference type="AlphaFoldDB" id="A0A099J3Q9"/>
<reference evidence="1 3" key="1">
    <citation type="submission" date="2014-08" db="EMBL/GenBank/DDBJ databases">
        <authorList>
            <person name="Sisinthy S."/>
        </authorList>
    </citation>
    <scope>NUCLEOTIDE SEQUENCE [LARGE SCALE GENOMIC DNA]</scope>
    <source>
        <strain evidence="1 3">RuG17</strain>
    </source>
</reference>
<dbReference type="EMBL" id="JACHBQ010000001">
    <property type="protein sequence ID" value="MBB5643540.1"/>
    <property type="molecule type" value="Genomic_DNA"/>
</dbReference>
<comment type="caution">
    <text evidence="1">The sequence shown here is derived from an EMBL/GenBank/DDBJ whole genome shotgun (WGS) entry which is preliminary data.</text>
</comment>
<gene>
    <name evidence="2" type="ORF">BJ997_004088</name>
    <name evidence="1" type="ORF">GY21_17880</name>
</gene>
<sequence length="171" mass="18691">MLVEADQILADLAAAPASYRFSFYAVEPHWLSDDLDVPVDGRLHAHEPVLGKQLHLPETHRRHTINEASKGFTAPFVAVLHNPETASAPAGHAVIVQGANLTSEMLLAPLRIIQKVRRLNVMHFAALLGLPTAEGEWTPKSPDEMQEVVQNFQLRVEAEAVLAAGPHLPRG</sequence>
<name>A0A099J3Q9_9MICO</name>
<reference evidence="2 4" key="2">
    <citation type="submission" date="2020-08" db="EMBL/GenBank/DDBJ databases">
        <title>Sequencing the genomes of 1000 actinobacteria strains.</title>
        <authorList>
            <person name="Klenk H.-P."/>
        </authorList>
    </citation>
    <scope>NUCLEOTIDE SEQUENCE [LARGE SCALE GENOMIC DNA]</scope>
    <source>
        <strain evidence="2 4">DSM 21065</strain>
    </source>
</reference>
<evidence type="ECO:0000313" key="2">
    <source>
        <dbReference type="EMBL" id="MBB5643540.1"/>
    </source>
</evidence>